<dbReference type="AlphaFoldDB" id="A0A0B1PHS3"/>
<dbReference type="SUPFAM" id="SSF55931">
    <property type="entry name" value="Glutamine synthetase/guanido kinase"/>
    <property type="match status" value="1"/>
</dbReference>
<evidence type="ECO:0000259" key="8">
    <source>
        <dbReference type="PROSITE" id="PS51987"/>
    </source>
</evidence>
<accession>A0A0B1PHS3</accession>
<dbReference type="Proteomes" id="UP000030854">
    <property type="component" value="Unassembled WGS sequence"/>
</dbReference>
<dbReference type="InterPro" id="IPR008146">
    <property type="entry name" value="Gln_synth_cat_dom"/>
</dbReference>
<dbReference type="OMA" id="NIMTFRL"/>
<keyword evidence="5" id="KW-0067">ATP-binding</keyword>
<keyword evidence="4" id="KW-0547">Nucleotide-binding</keyword>
<reference evidence="9 10" key="1">
    <citation type="journal article" date="2014" name="BMC Genomics">
        <title>Adaptive genomic structural variation in the grape powdery mildew pathogen, Erysiphe necator.</title>
        <authorList>
            <person name="Jones L."/>
            <person name="Riaz S."/>
            <person name="Morales-Cruz A."/>
            <person name="Amrine K.C."/>
            <person name="McGuire B."/>
            <person name="Gubler W.D."/>
            <person name="Walker M.A."/>
            <person name="Cantu D."/>
        </authorList>
    </citation>
    <scope>NUCLEOTIDE SEQUENCE [LARGE SCALE GENOMIC DNA]</scope>
    <source>
        <strain evidence="10">c</strain>
    </source>
</reference>
<evidence type="ECO:0000313" key="10">
    <source>
        <dbReference type="Proteomes" id="UP000030854"/>
    </source>
</evidence>
<dbReference type="SMART" id="SM01230">
    <property type="entry name" value="Gln-synt_C"/>
    <property type="match status" value="1"/>
</dbReference>
<evidence type="ECO:0000256" key="6">
    <source>
        <dbReference type="PROSITE-ProRule" id="PRU01331"/>
    </source>
</evidence>
<dbReference type="InterPro" id="IPR014746">
    <property type="entry name" value="Gln_synth/guanido_kin_cat_dom"/>
</dbReference>
<protein>
    <recommendedName>
        <fullName evidence="2">Glutamine synthetase</fullName>
    </recommendedName>
</protein>
<evidence type="ECO:0000256" key="2">
    <source>
        <dbReference type="ARBA" id="ARBA00021364"/>
    </source>
</evidence>
<dbReference type="PANTHER" id="PTHR43785:SF12">
    <property type="entry name" value="TYPE-1 GLUTAMINE SYNTHETASE 2"/>
    <property type="match status" value="1"/>
</dbReference>
<gene>
    <name evidence="9" type="ORF">EV44_g6408</name>
</gene>
<dbReference type="PANTHER" id="PTHR43785">
    <property type="entry name" value="GAMMA-GLUTAMYLPUTRESCINE SYNTHETASE"/>
    <property type="match status" value="1"/>
</dbReference>
<dbReference type="InterPro" id="IPR036651">
    <property type="entry name" value="Gln_synt_N_sf"/>
</dbReference>
<proteinExistence type="inferred from homology"/>
<keyword evidence="10" id="KW-1185">Reference proteome</keyword>
<evidence type="ECO:0000256" key="7">
    <source>
        <dbReference type="RuleBase" id="RU000384"/>
    </source>
</evidence>
<dbReference type="GO" id="GO:0006542">
    <property type="term" value="P:glutamine biosynthetic process"/>
    <property type="evidence" value="ECO:0007669"/>
    <property type="project" value="InterPro"/>
</dbReference>
<dbReference type="OrthoDB" id="77835at2759"/>
<dbReference type="HOGENOM" id="CLU_017290_0_1_1"/>
<comment type="similarity">
    <text evidence="1 6 7">Belongs to the glutamine synthetase family.</text>
</comment>
<dbReference type="PROSITE" id="PS51987">
    <property type="entry name" value="GS_CATALYTIC"/>
    <property type="match status" value="1"/>
</dbReference>
<organism evidence="9 10">
    <name type="scientific">Uncinula necator</name>
    <name type="common">Grape powdery mildew</name>
    <dbReference type="NCBI Taxonomy" id="52586"/>
    <lineage>
        <taxon>Eukaryota</taxon>
        <taxon>Fungi</taxon>
        <taxon>Dikarya</taxon>
        <taxon>Ascomycota</taxon>
        <taxon>Pezizomycotina</taxon>
        <taxon>Leotiomycetes</taxon>
        <taxon>Erysiphales</taxon>
        <taxon>Erysiphaceae</taxon>
        <taxon>Erysiphe</taxon>
    </lineage>
</organism>
<dbReference type="EMBL" id="JNVN01000067">
    <property type="protein sequence ID" value="KHJ36336.1"/>
    <property type="molecule type" value="Genomic_DNA"/>
</dbReference>
<evidence type="ECO:0000256" key="1">
    <source>
        <dbReference type="ARBA" id="ARBA00009897"/>
    </source>
</evidence>
<dbReference type="Pfam" id="PF00120">
    <property type="entry name" value="Gln-synt_C"/>
    <property type="match status" value="1"/>
</dbReference>
<dbReference type="FunFam" id="3.10.20.70:FF:000013">
    <property type="entry name" value="Glutamine synthetase bacteria"/>
    <property type="match status" value="1"/>
</dbReference>
<evidence type="ECO:0000256" key="3">
    <source>
        <dbReference type="ARBA" id="ARBA00022598"/>
    </source>
</evidence>
<dbReference type="STRING" id="52586.A0A0B1PHS3"/>
<comment type="caution">
    <text evidence="9">The sequence shown here is derived from an EMBL/GenBank/DDBJ whole genome shotgun (WGS) entry which is preliminary data.</text>
</comment>
<dbReference type="Gene3D" id="3.10.20.70">
    <property type="entry name" value="Glutamine synthetase, N-terminal domain"/>
    <property type="match status" value="1"/>
</dbReference>
<dbReference type="GO" id="GO:0006576">
    <property type="term" value="P:biogenic amine metabolic process"/>
    <property type="evidence" value="ECO:0007669"/>
    <property type="project" value="UniProtKB-ARBA"/>
</dbReference>
<dbReference type="Gene3D" id="3.30.590.10">
    <property type="entry name" value="Glutamine synthetase/guanido kinase, catalytic domain"/>
    <property type="match status" value="1"/>
</dbReference>
<evidence type="ECO:0000313" key="9">
    <source>
        <dbReference type="EMBL" id="KHJ36336.1"/>
    </source>
</evidence>
<dbReference type="FunFam" id="3.30.590.10:FF:000005">
    <property type="entry name" value="Probable glutamine synthetase"/>
    <property type="match status" value="1"/>
</dbReference>
<feature type="domain" description="GS catalytic" evidence="8">
    <location>
        <begin position="123"/>
        <end position="490"/>
    </location>
</feature>
<evidence type="ECO:0000256" key="5">
    <source>
        <dbReference type="ARBA" id="ARBA00022840"/>
    </source>
</evidence>
<dbReference type="GO" id="GO:0005524">
    <property type="term" value="F:ATP binding"/>
    <property type="evidence" value="ECO:0007669"/>
    <property type="project" value="UniProtKB-KW"/>
</dbReference>
<name>A0A0B1PHS3_UNCNE</name>
<dbReference type="SUPFAM" id="SSF54368">
    <property type="entry name" value="Glutamine synthetase, N-terminal domain"/>
    <property type="match status" value="1"/>
</dbReference>
<sequence>MTKSKQDPITFETLPQLLENDTKVKVAGIDVDGILRGKLISKEKFLSVAENGFGFCSVIFGWDMHDQVYSSVSKISVNDDGISDILVYPDLKSFRRIPWENNVPFFIVSFFDPVQKIPFYACPRGLLKVAAKKLNTNGFKALAGVEYEFANFRVPQVDHGTFETNHTHASVAKFLQFNTAASLPPLTEGKFGYSMTRSVQNSDYFYEIFNTCEKFNCSIEGWHSESGPGIFEAALTYDEALELADKASLFKYVVKSIATNYGVTPCFMAKPQYGLPGNSGHMHVSLVDKNGRNIFAREEIDKNAKYEDIANLSDLGRYFLAGLLDGLPDIMPMFAPTINSYKRLDENYWAPATVSWGLEHRLASIRVITPPISKSEATRFEVRVPGADSNPYFVLATIISLGWRGIEKKLENLPPPLAKGDKADKDSYKPTRLARTLREANNLFMKNGSVAREVFGDQFVQHFGGTREHEIQLWEQAVTDWEIQRYIETV</sequence>
<evidence type="ECO:0000256" key="4">
    <source>
        <dbReference type="ARBA" id="ARBA00022741"/>
    </source>
</evidence>
<dbReference type="GO" id="GO:0004356">
    <property type="term" value="F:glutamine synthetase activity"/>
    <property type="evidence" value="ECO:0007669"/>
    <property type="project" value="InterPro"/>
</dbReference>
<keyword evidence="3" id="KW-0436">Ligase</keyword>